<dbReference type="GO" id="GO:0005886">
    <property type="term" value="C:plasma membrane"/>
    <property type="evidence" value="ECO:0007669"/>
    <property type="project" value="UniProtKB-ARBA"/>
</dbReference>
<keyword evidence="7" id="KW-0067">ATP-binding</keyword>
<evidence type="ECO:0000313" key="14">
    <source>
        <dbReference type="EMBL" id="CAL5055636.1"/>
    </source>
</evidence>
<dbReference type="SMART" id="SM00382">
    <property type="entry name" value="AAA"/>
    <property type="match status" value="1"/>
</dbReference>
<evidence type="ECO:0000256" key="1">
    <source>
        <dbReference type="ARBA" id="ARBA00004141"/>
    </source>
</evidence>
<evidence type="ECO:0000259" key="13">
    <source>
        <dbReference type="PROSITE" id="PS50893"/>
    </source>
</evidence>
<keyword evidence="5" id="KW-0677">Repeat</keyword>
<dbReference type="InterPro" id="IPR043926">
    <property type="entry name" value="ABCG_dom"/>
</dbReference>
<dbReference type="GO" id="GO:0005524">
    <property type="term" value="F:ATP binding"/>
    <property type="evidence" value="ECO:0007669"/>
    <property type="project" value="UniProtKB-KW"/>
</dbReference>
<dbReference type="SUPFAM" id="SSF52540">
    <property type="entry name" value="P-loop containing nucleoside triphosphate hydrolases"/>
    <property type="match status" value="2"/>
</dbReference>
<protein>
    <recommendedName>
        <fullName evidence="13">ABC transporter domain-containing protein</fullName>
    </recommendedName>
</protein>
<dbReference type="Pfam" id="PF19055">
    <property type="entry name" value="ABC2_membrane_7"/>
    <property type="match status" value="1"/>
</dbReference>
<comment type="similarity">
    <text evidence="2">Belongs to the ABC transporter superfamily. ABCG family. PDR (TC 3.A.1.205) subfamily.</text>
</comment>
<dbReference type="AlphaFoldDB" id="A0ABC9EDS2"/>
<evidence type="ECO:0000256" key="3">
    <source>
        <dbReference type="ARBA" id="ARBA00022448"/>
    </source>
</evidence>
<feature type="transmembrane region" description="Helical" evidence="12">
    <location>
        <begin position="672"/>
        <end position="695"/>
    </location>
</feature>
<evidence type="ECO:0000313" key="15">
    <source>
        <dbReference type="Proteomes" id="UP001497457"/>
    </source>
</evidence>
<evidence type="ECO:0000256" key="5">
    <source>
        <dbReference type="ARBA" id="ARBA00022737"/>
    </source>
</evidence>
<evidence type="ECO:0000256" key="6">
    <source>
        <dbReference type="ARBA" id="ARBA00022741"/>
    </source>
</evidence>
<feature type="compositionally biased region" description="Basic and acidic residues" evidence="11">
    <location>
        <begin position="1"/>
        <end position="19"/>
    </location>
</feature>
<feature type="domain" description="ABC transporter" evidence="13">
    <location>
        <begin position="259"/>
        <end position="500"/>
    </location>
</feature>
<dbReference type="InterPro" id="IPR034003">
    <property type="entry name" value="ABCG_PDR_2"/>
</dbReference>
<feature type="transmembrane region" description="Helical" evidence="12">
    <location>
        <begin position="817"/>
        <end position="840"/>
    </location>
</feature>
<keyword evidence="6" id="KW-0547">Nucleotide-binding</keyword>
<evidence type="ECO:0000256" key="9">
    <source>
        <dbReference type="ARBA" id="ARBA00023136"/>
    </source>
</evidence>
<dbReference type="InterPro" id="IPR027417">
    <property type="entry name" value="P-loop_NTPase"/>
</dbReference>
<comment type="subcellular location">
    <subcellularLocation>
        <location evidence="1">Membrane</location>
        <topology evidence="1">Multi-pass membrane protein</topology>
    </subcellularLocation>
</comment>
<evidence type="ECO:0000256" key="2">
    <source>
        <dbReference type="ARBA" id="ARBA00006012"/>
    </source>
</evidence>
<dbReference type="PROSITE" id="PS00211">
    <property type="entry name" value="ABC_TRANSPORTER_1"/>
    <property type="match status" value="1"/>
</dbReference>
<dbReference type="FunFam" id="3.40.50.300:FF:000059">
    <property type="entry name" value="ABC transporter G family member 40"/>
    <property type="match status" value="1"/>
</dbReference>
<dbReference type="EMBL" id="OZ075114">
    <property type="protein sequence ID" value="CAL5055636.1"/>
    <property type="molecule type" value="Genomic_DNA"/>
</dbReference>
<dbReference type="Pfam" id="PF00005">
    <property type="entry name" value="ABC_tran"/>
    <property type="match status" value="1"/>
</dbReference>
<reference evidence="15" key="1">
    <citation type="submission" date="2024-06" db="EMBL/GenBank/DDBJ databases">
        <authorList>
            <person name="Ryan C."/>
        </authorList>
    </citation>
    <scope>NUCLEOTIDE SEQUENCE [LARGE SCALE GENOMIC DNA]</scope>
</reference>
<keyword evidence="3" id="KW-0813">Transport</keyword>
<dbReference type="Pfam" id="PF01061">
    <property type="entry name" value="ABC2_membrane"/>
    <property type="match status" value="1"/>
</dbReference>
<keyword evidence="15" id="KW-1185">Reference proteome</keyword>
<evidence type="ECO:0000256" key="4">
    <source>
        <dbReference type="ARBA" id="ARBA00022692"/>
    </source>
</evidence>
<feature type="transmembrane region" description="Helical" evidence="12">
    <location>
        <begin position="707"/>
        <end position="731"/>
    </location>
</feature>
<dbReference type="Gene3D" id="3.40.50.300">
    <property type="entry name" value="P-loop containing nucleotide triphosphate hydrolases"/>
    <property type="match status" value="2"/>
</dbReference>
<dbReference type="CDD" id="cd03232">
    <property type="entry name" value="ABCG_PDR_domain2"/>
    <property type="match status" value="1"/>
</dbReference>
<dbReference type="Proteomes" id="UP001497457">
    <property type="component" value="Chromosome 4rd"/>
</dbReference>
<feature type="transmembrane region" description="Helical" evidence="12">
    <location>
        <begin position="624"/>
        <end position="640"/>
    </location>
</feature>
<gene>
    <name evidence="14" type="ORF">URODEC1_LOCUS94544</name>
</gene>
<evidence type="ECO:0000256" key="10">
    <source>
        <dbReference type="ARBA" id="ARBA00037747"/>
    </source>
</evidence>
<keyword evidence="4 12" id="KW-0812">Transmembrane</keyword>
<proteinExistence type="inferred from homology"/>
<feature type="transmembrane region" description="Helical" evidence="12">
    <location>
        <begin position="768"/>
        <end position="787"/>
    </location>
</feature>
<comment type="function">
    <text evidence="10">May be a general defense protein.</text>
</comment>
<dbReference type="InterPro" id="IPR003593">
    <property type="entry name" value="AAA+_ATPase"/>
</dbReference>
<feature type="transmembrane region" description="Helical" evidence="12">
    <location>
        <begin position="594"/>
        <end position="612"/>
    </location>
</feature>
<dbReference type="FunFam" id="3.40.50.300:FF:000532">
    <property type="entry name" value="ABC transporter G family member 34"/>
    <property type="match status" value="1"/>
</dbReference>
<accession>A0ABC9EDS2</accession>
<dbReference type="InterPro" id="IPR017871">
    <property type="entry name" value="ABC_transporter-like_CS"/>
</dbReference>
<keyword evidence="9 12" id="KW-0472">Membrane</keyword>
<feature type="domain" description="ABC transporter" evidence="13">
    <location>
        <begin position="24"/>
        <end position="251"/>
    </location>
</feature>
<feature type="region of interest" description="Disordered" evidence="11">
    <location>
        <begin position="1"/>
        <end position="21"/>
    </location>
</feature>
<dbReference type="InterPro" id="IPR013525">
    <property type="entry name" value="ABC2_TM"/>
</dbReference>
<sequence>MENPRSRGEQTPRESHGTDNEAALRWAAIERLPTRRRMRKGILTGDAGHVQEVDVRRLGWQEKKSLIDRLVRTTEEDNERLLLRIRERMERELSRREKEANLAPDPDIDVYMKAISVEGQERMITDYILKILGLETCADTMVGDTMTRGISGGQKKRVTIGEMLVGPAKTFLMDEISNGLDSSTTYQIINTIRHSINILGGTALIALLQPPPETYELFDDVVLLSEGQIVYQGPRENVLEFFEAVGFKCPERKSVADFLQEEMKEKGRIEDRILLLKGVSGAFRPGVLTALMGISGAGKTTLMDVLAGRKTDGYIEGEVSISGYPKKQETFARISGYSEQHDIHSPNVTVHESLMYSAWLRLPLEFDPETRKMFVDEIMELIELTSLRGALVGLGGVNGLSSEQRKRLTIAVELVANPSIIFMDEPTSGLDARAAAIMMRTIRNMVDTGRTVVCTIHQPSIGIFESFDELILMKQGGEEIYAGPLGRHSCHLITYFEGIQGVKKIKDGYNPATWMLEVTTPAQEDNLGINFAELYKNSDLYRGNKALISELSKPQPGSKELYFPTQYSQSFIAQCIACLWKQHKSYWRNPSYTAMRIFFTTVVALIFSTIFLNFGKNVNKRQDLFNSLGSMYAAVIFIGMQNGQTVQPIVETERMVFYREKAAGMYSALPYAFAQVLIEIPHIFLQTIVYGLIVYSMIGFDWEVDKFFWYIFFMFFTFMYFTFCGMMAVAMTPSRESGAILSTASYGIWNIFAGFLVPRPRMPIWWRWYAWACPVAWTLYGLAASQYGESREMLEDGEMVKDFINRFFGYRHDHLPYAASAVVGFTILFAFSFALSIRVLNFQRR</sequence>
<keyword evidence="8 12" id="KW-1133">Transmembrane helix</keyword>
<evidence type="ECO:0000256" key="8">
    <source>
        <dbReference type="ARBA" id="ARBA00022989"/>
    </source>
</evidence>
<dbReference type="PANTHER" id="PTHR19241">
    <property type="entry name" value="ATP-BINDING CASSETTE TRANSPORTER"/>
    <property type="match status" value="1"/>
</dbReference>
<evidence type="ECO:0000256" key="12">
    <source>
        <dbReference type="SAM" id="Phobius"/>
    </source>
</evidence>
<name>A0ABC9EDS2_9POAL</name>
<reference evidence="14 15" key="2">
    <citation type="submission" date="2024-10" db="EMBL/GenBank/DDBJ databases">
        <authorList>
            <person name="Ryan C."/>
        </authorList>
    </citation>
    <scope>NUCLEOTIDE SEQUENCE [LARGE SCALE GENOMIC DNA]</scope>
</reference>
<dbReference type="InterPro" id="IPR003439">
    <property type="entry name" value="ABC_transporter-like_ATP-bd"/>
</dbReference>
<organism evidence="14 15">
    <name type="scientific">Urochloa decumbens</name>
    <dbReference type="NCBI Taxonomy" id="240449"/>
    <lineage>
        <taxon>Eukaryota</taxon>
        <taxon>Viridiplantae</taxon>
        <taxon>Streptophyta</taxon>
        <taxon>Embryophyta</taxon>
        <taxon>Tracheophyta</taxon>
        <taxon>Spermatophyta</taxon>
        <taxon>Magnoliopsida</taxon>
        <taxon>Liliopsida</taxon>
        <taxon>Poales</taxon>
        <taxon>Poaceae</taxon>
        <taxon>PACMAD clade</taxon>
        <taxon>Panicoideae</taxon>
        <taxon>Panicodae</taxon>
        <taxon>Paniceae</taxon>
        <taxon>Melinidinae</taxon>
        <taxon>Urochloa</taxon>
    </lineage>
</organism>
<evidence type="ECO:0000256" key="11">
    <source>
        <dbReference type="SAM" id="MobiDB-lite"/>
    </source>
</evidence>
<evidence type="ECO:0000256" key="7">
    <source>
        <dbReference type="ARBA" id="ARBA00022840"/>
    </source>
</evidence>
<feature type="transmembrane region" description="Helical" evidence="12">
    <location>
        <begin position="737"/>
        <end position="756"/>
    </location>
</feature>
<dbReference type="PROSITE" id="PS50893">
    <property type="entry name" value="ABC_TRANSPORTER_2"/>
    <property type="match status" value="2"/>
</dbReference>